<reference evidence="18" key="1">
    <citation type="submission" date="2016-10" db="EMBL/GenBank/DDBJ databases">
        <authorList>
            <person name="Varghese N."/>
            <person name="Submissions S."/>
        </authorList>
    </citation>
    <scope>NUCLEOTIDE SEQUENCE [LARGE SCALE GENOMIC DNA]</scope>
    <source>
        <strain evidence="18">ATCC 700379</strain>
    </source>
</reference>
<feature type="binding site" evidence="13">
    <location>
        <position position="149"/>
    </location>
    <ligand>
        <name>Zn(2+)</name>
        <dbReference type="ChEBI" id="CHEBI:29105"/>
        <label>1</label>
    </ligand>
</feature>
<evidence type="ECO:0000256" key="5">
    <source>
        <dbReference type="ARBA" id="ARBA00022723"/>
    </source>
</evidence>
<evidence type="ECO:0000256" key="8">
    <source>
        <dbReference type="ARBA" id="ARBA00022833"/>
    </source>
</evidence>
<evidence type="ECO:0000256" key="10">
    <source>
        <dbReference type="ARBA" id="ARBA00023186"/>
    </source>
</evidence>
<dbReference type="InterPro" id="IPR018253">
    <property type="entry name" value="DnaJ_domain_CS"/>
</dbReference>
<dbReference type="SMART" id="SM00271">
    <property type="entry name" value="DnaJ"/>
    <property type="match status" value="1"/>
</dbReference>
<feature type="binding site" evidence="13">
    <location>
        <position position="166"/>
    </location>
    <ligand>
        <name>Zn(2+)</name>
        <dbReference type="ChEBI" id="CHEBI:29105"/>
        <label>2</label>
    </ligand>
</feature>
<feature type="repeat" description="CXXCXGXG motif" evidence="13">
    <location>
        <begin position="166"/>
        <end position="173"/>
    </location>
</feature>
<dbReference type="Gene3D" id="2.60.260.20">
    <property type="entry name" value="Urease metallochaperone UreE, N-terminal domain"/>
    <property type="match status" value="2"/>
</dbReference>
<keyword evidence="9 13" id="KW-0346">Stress response</keyword>
<evidence type="ECO:0000256" key="7">
    <source>
        <dbReference type="ARBA" id="ARBA00022771"/>
    </source>
</evidence>
<feature type="binding site" evidence="13">
    <location>
        <position position="209"/>
    </location>
    <ligand>
        <name>Zn(2+)</name>
        <dbReference type="ChEBI" id="CHEBI:29105"/>
        <label>1</label>
    </ligand>
</feature>
<dbReference type="CDD" id="cd06257">
    <property type="entry name" value="DnaJ"/>
    <property type="match status" value="1"/>
</dbReference>
<feature type="repeat" description="CXXCXGXG motif" evidence="13">
    <location>
        <begin position="149"/>
        <end position="156"/>
    </location>
</feature>
<keyword evidence="18" id="KW-1185">Reference proteome</keyword>
<feature type="repeat" description="CXXCXGXG motif" evidence="13">
    <location>
        <begin position="192"/>
        <end position="199"/>
    </location>
</feature>
<dbReference type="GO" id="GO:0031072">
    <property type="term" value="F:heat shock protein binding"/>
    <property type="evidence" value="ECO:0007669"/>
    <property type="project" value="InterPro"/>
</dbReference>
<comment type="subunit">
    <text evidence="2 13">Homodimer.</text>
</comment>
<dbReference type="GO" id="GO:0051082">
    <property type="term" value="F:unfolded protein binding"/>
    <property type="evidence" value="ECO:0007669"/>
    <property type="project" value="UniProtKB-UniRule"/>
</dbReference>
<comment type="similarity">
    <text evidence="11 13">Belongs to the DnaJ family.</text>
</comment>
<dbReference type="InterPro" id="IPR012724">
    <property type="entry name" value="DnaJ"/>
</dbReference>
<comment type="subcellular location">
    <subcellularLocation>
        <location evidence="1 13">Cytoplasm</location>
    </subcellularLocation>
</comment>
<dbReference type="GO" id="GO:0042026">
    <property type="term" value="P:protein refolding"/>
    <property type="evidence" value="ECO:0007669"/>
    <property type="project" value="TreeGrafter"/>
</dbReference>
<evidence type="ECO:0000256" key="6">
    <source>
        <dbReference type="ARBA" id="ARBA00022737"/>
    </source>
</evidence>
<keyword evidence="10 13" id="KW-0143">Chaperone</keyword>
<keyword evidence="3 13" id="KW-0963">Cytoplasm</keyword>
<keyword evidence="5 13" id="KW-0479">Metal-binding</keyword>
<feature type="domain" description="CR-type" evidence="16">
    <location>
        <begin position="136"/>
        <end position="218"/>
    </location>
</feature>
<dbReference type="PROSITE" id="PS00636">
    <property type="entry name" value="DNAJ_1"/>
    <property type="match status" value="1"/>
</dbReference>
<comment type="cofactor">
    <cofactor evidence="13">
        <name>Zn(2+)</name>
        <dbReference type="ChEBI" id="CHEBI:29105"/>
    </cofactor>
    <text evidence="13">Binds 2 Zn(2+) ions per monomer.</text>
</comment>
<protein>
    <recommendedName>
        <fullName evidence="12 13">Chaperone protein DnaJ</fullName>
    </recommendedName>
</protein>
<keyword evidence="4 13" id="KW-0235">DNA replication</keyword>
<dbReference type="NCBIfam" id="NF010873">
    <property type="entry name" value="PRK14280.1"/>
    <property type="match status" value="1"/>
</dbReference>
<evidence type="ECO:0000313" key="17">
    <source>
        <dbReference type="EMBL" id="SFG08341.1"/>
    </source>
</evidence>
<dbReference type="RefSeq" id="WP_093669949.1">
    <property type="nucleotide sequence ID" value="NZ_FOOY01000004.1"/>
</dbReference>
<dbReference type="CDD" id="cd10747">
    <property type="entry name" value="DnaJ_C"/>
    <property type="match status" value="1"/>
</dbReference>
<keyword evidence="8 13" id="KW-0862">Zinc</keyword>
<dbReference type="HAMAP" id="MF_01152">
    <property type="entry name" value="DnaJ"/>
    <property type="match status" value="1"/>
</dbReference>
<feature type="domain" description="J" evidence="15">
    <location>
        <begin position="5"/>
        <end position="69"/>
    </location>
</feature>
<dbReference type="Gene3D" id="2.10.230.10">
    <property type="entry name" value="Heat shock protein DnaJ, cysteine-rich domain"/>
    <property type="match status" value="1"/>
</dbReference>
<dbReference type="InterPro" id="IPR001305">
    <property type="entry name" value="HSP_DnaJ_Cys-rich_dom"/>
</dbReference>
<dbReference type="InterPro" id="IPR036410">
    <property type="entry name" value="HSP_DnaJ_Cys-rich_dom_sf"/>
</dbReference>
<dbReference type="SUPFAM" id="SSF46565">
    <property type="entry name" value="Chaperone J-domain"/>
    <property type="match status" value="1"/>
</dbReference>
<comment type="domain">
    <text evidence="13">The J domain is necessary and sufficient to stimulate DnaK ATPase activity. Zinc center 1 plays an important role in the autonomous, DnaK-independent chaperone activity of DnaJ. Zinc center 2 is essential for interaction with DnaK and for DnaJ activity.</text>
</comment>
<keyword evidence="6 13" id="KW-0677">Repeat</keyword>
<feature type="repeat" description="CXXCXGXG motif" evidence="13">
    <location>
        <begin position="206"/>
        <end position="213"/>
    </location>
</feature>
<dbReference type="NCBIfam" id="TIGR02349">
    <property type="entry name" value="DnaJ_bact"/>
    <property type="match status" value="1"/>
</dbReference>
<evidence type="ECO:0000259" key="16">
    <source>
        <dbReference type="PROSITE" id="PS51188"/>
    </source>
</evidence>
<dbReference type="GO" id="GO:0005737">
    <property type="term" value="C:cytoplasm"/>
    <property type="evidence" value="ECO:0007669"/>
    <property type="project" value="UniProtKB-SubCell"/>
</dbReference>
<evidence type="ECO:0000256" key="14">
    <source>
        <dbReference type="PROSITE-ProRule" id="PRU00546"/>
    </source>
</evidence>
<dbReference type="FunFam" id="1.10.287.110:FF:000031">
    <property type="entry name" value="Molecular chaperone DnaJ"/>
    <property type="match status" value="1"/>
</dbReference>
<feature type="binding site" evidence="13">
    <location>
        <position position="192"/>
    </location>
    <ligand>
        <name>Zn(2+)</name>
        <dbReference type="ChEBI" id="CHEBI:29105"/>
        <label>2</label>
    </ligand>
</feature>
<evidence type="ECO:0000256" key="9">
    <source>
        <dbReference type="ARBA" id="ARBA00023016"/>
    </source>
</evidence>
<dbReference type="PROSITE" id="PS51188">
    <property type="entry name" value="ZF_CR"/>
    <property type="match status" value="1"/>
</dbReference>
<comment type="function">
    <text evidence="13">Participates actively in the response to hyperosmotic and heat shock by preventing the aggregation of stress-denatured proteins and by disaggregating proteins, also in an autonomous, DnaK-independent fashion. Unfolded proteins bind initially to DnaJ; upon interaction with the DnaJ-bound protein, DnaK hydrolyzes its bound ATP, resulting in the formation of a stable complex. GrpE releases ADP from DnaK; ATP binding to DnaK triggers the release of the substrate protein, thus completing the reaction cycle. Several rounds of ATP-dependent interactions between DnaJ, DnaK and GrpE are required for fully efficient folding. Also involved, together with DnaK and GrpE, in the DNA replication of plasmids through activation of initiation proteins.</text>
</comment>
<name>A0A1I2P4E3_9BACL</name>
<dbReference type="InterPro" id="IPR008971">
    <property type="entry name" value="HSP40/DnaJ_pept-bd"/>
</dbReference>
<dbReference type="InterPro" id="IPR001623">
    <property type="entry name" value="DnaJ_domain"/>
</dbReference>
<dbReference type="GO" id="GO:0005524">
    <property type="term" value="F:ATP binding"/>
    <property type="evidence" value="ECO:0007669"/>
    <property type="project" value="InterPro"/>
</dbReference>
<organism evidence="17 18">
    <name type="scientific">Sporolactobacillus nakayamae</name>
    <dbReference type="NCBI Taxonomy" id="269670"/>
    <lineage>
        <taxon>Bacteria</taxon>
        <taxon>Bacillati</taxon>
        <taxon>Bacillota</taxon>
        <taxon>Bacilli</taxon>
        <taxon>Bacillales</taxon>
        <taxon>Sporolactobacillaceae</taxon>
        <taxon>Sporolactobacillus</taxon>
    </lineage>
</organism>
<feature type="binding site" evidence="13">
    <location>
        <position position="195"/>
    </location>
    <ligand>
        <name>Zn(2+)</name>
        <dbReference type="ChEBI" id="CHEBI:29105"/>
        <label>2</label>
    </ligand>
</feature>
<dbReference type="FunFam" id="2.10.230.10:FF:000002">
    <property type="entry name" value="Molecular chaperone DnaJ"/>
    <property type="match status" value="1"/>
</dbReference>
<dbReference type="NCBIfam" id="NF008035">
    <property type="entry name" value="PRK10767.1"/>
    <property type="match status" value="1"/>
</dbReference>
<dbReference type="Pfam" id="PF00226">
    <property type="entry name" value="DnaJ"/>
    <property type="match status" value="1"/>
</dbReference>
<dbReference type="Gene3D" id="1.10.287.110">
    <property type="entry name" value="DnaJ domain"/>
    <property type="match status" value="1"/>
</dbReference>
<dbReference type="PROSITE" id="PS50076">
    <property type="entry name" value="DNAJ_2"/>
    <property type="match status" value="1"/>
</dbReference>
<dbReference type="SUPFAM" id="SSF49493">
    <property type="entry name" value="HSP40/DnaJ peptide-binding domain"/>
    <property type="match status" value="2"/>
</dbReference>
<feature type="zinc finger region" description="CR-type" evidence="14">
    <location>
        <begin position="136"/>
        <end position="218"/>
    </location>
</feature>
<feature type="binding site" evidence="13">
    <location>
        <position position="206"/>
    </location>
    <ligand>
        <name>Zn(2+)</name>
        <dbReference type="ChEBI" id="CHEBI:29105"/>
        <label>1</label>
    </ligand>
</feature>
<dbReference type="PANTHER" id="PTHR43096">
    <property type="entry name" value="DNAJ HOMOLOG 1, MITOCHONDRIAL-RELATED"/>
    <property type="match status" value="1"/>
</dbReference>
<dbReference type="EMBL" id="FOOY01000004">
    <property type="protein sequence ID" value="SFG08341.1"/>
    <property type="molecule type" value="Genomic_DNA"/>
</dbReference>
<evidence type="ECO:0000256" key="4">
    <source>
        <dbReference type="ARBA" id="ARBA00022705"/>
    </source>
</evidence>
<dbReference type="PANTHER" id="PTHR43096:SF48">
    <property type="entry name" value="CHAPERONE PROTEIN DNAJ"/>
    <property type="match status" value="1"/>
</dbReference>
<evidence type="ECO:0000256" key="1">
    <source>
        <dbReference type="ARBA" id="ARBA00004496"/>
    </source>
</evidence>
<dbReference type="SUPFAM" id="SSF57938">
    <property type="entry name" value="DnaJ/Hsp40 cysteine-rich domain"/>
    <property type="match status" value="1"/>
</dbReference>
<evidence type="ECO:0000313" key="18">
    <source>
        <dbReference type="Proteomes" id="UP000198752"/>
    </source>
</evidence>
<gene>
    <name evidence="13" type="primary">dnaJ</name>
    <name evidence="17" type="ORF">SAMN02982927_00603</name>
</gene>
<dbReference type="Proteomes" id="UP000198752">
    <property type="component" value="Unassembled WGS sequence"/>
</dbReference>
<evidence type="ECO:0000256" key="3">
    <source>
        <dbReference type="ARBA" id="ARBA00022490"/>
    </source>
</evidence>
<feature type="binding site" evidence="13">
    <location>
        <position position="169"/>
    </location>
    <ligand>
        <name>Zn(2+)</name>
        <dbReference type="ChEBI" id="CHEBI:29105"/>
        <label>2</label>
    </ligand>
</feature>
<proteinExistence type="inferred from homology"/>
<evidence type="ECO:0000256" key="12">
    <source>
        <dbReference type="ARBA" id="ARBA00067609"/>
    </source>
</evidence>
<dbReference type="Pfam" id="PF01556">
    <property type="entry name" value="DnaJ_C"/>
    <property type="match status" value="1"/>
</dbReference>
<dbReference type="InterPro" id="IPR036869">
    <property type="entry name" value="J_dom_sf"/>
</dbReference>
<dbReference type="CDD" id="cd10719">
    <property type="entry name" value="DnaJ_zf"/>
    <property type="match status" value="1"/>
</dbReference>
<dbReference type="GO" id="GO:0009408">
    <property type="term" value="P:response to heat"/>
    <property type="evidence" value="ECO:0007669"/>
    <property type="project" value="InterPro"/>
</dbReference>
<dbReference type="AlphaFoldDB" id="A0A1I2P4E3"/>
<feature type="binding site" evidence="13">
    <location>
        <position position="152"/>
    </location>
    <ligand>
        <name>Zn(2+)</name>
        <dbReference type="ChEBI" id="CHEBI:29105"/>
        <label>1</label>
    </ligand>
</feature>
<accession>A0A1I2P4E3</accession>
<dbReference type="InterPro" id="IPR002939">
    <property type="entry name" value="DnaJ_C"/>
</dbReference>
<dbReference type="GO" id="GO:0006260">
    <property type="term" value="P:DNA replication"/>
    <property type="evidence" value="ECO:0007669"/>
    <property type="project" value="UniProtKB-KW"/>
</dbReference>
<dbReference type="Pfam" id="PF00684">
    <property type="entry name" value="DnaJ_CXXCXGXG"/>
    <property type="match status" value="1"/>
</dbReference>
<dbReference type="GO" id="GO:0008270">
    <property type="term" value="F:zinc ion binding"/>
    <property type="evidence" value="ECO:0007669"/>
    <property type="project" value="UniProtKB-UniRule"/>
</dbReference>
<evidence type="ECO:0000256" key="11">
    <source>
        <dbReference type="ARBA" id="ARBA00061004"/>
    </source>
</evidence>
<evidence type="ECO:0000256" key="2">
    <source>
        <dbReference type="ARBA" id="ARBA00011738"/>
    </source>
</evidence>
<evidence type="ECO:0000256" key="13">
    <source>
        <dbReference type="HAMAP-Rule" id="MF_01152"/>
    </source>
</evidence>
<dbReference type="PRINTS" id="PR00625">
    <property type="entry name" value="JDOMAIN"/>
</dbReference>
<keyword evidence="7 13" id="KW-0863">Zinc-finger</keyword>
<dbReference type="OrthoDB" id="9779889at2"/>
<sequence>MSKRDYYEILGVSKDASKEEIKKAFRKLARKYHPDVNKDSDAPEKFKEATKAYETLSDPQKRAQYDQFGEADPNQGGFGGFGGGQGFSGADFGGFGDIFDQIFNGGSSRRRDPNAPRQGSDLQYEMSITFEEAAFGKTTDIRIPKEETCTTCHGSGAKPGTKPVQCTHCHGTGQLNQEQNTPFGRIVNRRVCSYCHGTGKMIKNPCGTCAGTGKMKVNKKIEVKIPAGIDDGQQIRLSGQGEPGVNGGPSGDLYIVFSVKPHKYYQRAGDDVLLEVPLNFAQVALGDEIEVPTLYGKVKLRIPAGTQTGTKFRLRGKGIKNVRGYGQGDEHITVKVVTPKHLSDEQKAVFKKLAATEGSALNEDDESFFDKMKKKVFKAD</sequence>
<dbReference type="FunFam" id="2.60.260.20:FF:000004">
    <property type="entry name" value="Molecular chaperone DnaJ"/>
    <property type="match status" value="1"/>
</dbReference>
<dbReference type="STRING" id="269670.SAMN02982927_00603"/>
<evidence type="ECO:0000259" key="15">
    <source>
        <dbReference type="PROSITE" id="PS50076"/>
    </source>
</evidence>